<proteinExistence type="predicted"/>
<gene>
    <name evidence="1" type="ORF">HMPREF9624_00296</name>
</gene>
<accession>G9WUH1</accession>
<dbReference type="HOGENOM" id="CLU_091314_0_0_9"/>
<dbReference type="NCBIfam" id="NF033832">
    <property type="entry name" value="sce7726_fam"/>
    <property type="match status" value="1"/>
</dbReference>
<dbReference type="PATRIC" id="fig|796944.3.peg.1003"/>
<dbReference type="RefSeq" id="WP_009536229.1">
    <property type="nucleotide sequence ID" value="NZ_JH414504.1"/>
</dbReference>
<reference evidence="1 2" key="1">
    <citation type="submission" date="2011-08" db="EMBL/GenBank/DDBJ databases">
        <title>The Genome Sequence of Oribacterium sp. ACB7.</title>
        <authorList>
            <consortium name="The Broad Institute Genome Sequencing Platform"/>
            <person name="Earl A."/>
            <person name="Ward D."/>
            <person name="Feldgarden M."/>
            <person name="Gevers D."/>
            <person name="Sizova M."/>
            <person name="Hazen A."/>
            <person name="Epstein S."/>
            <person name="Young S.K."/>
            <person name="Zeng Q."/>
            <person name="Gargeya S."/>
            <person name="Fitzgerald M."/>
            <person name="Haas B."/>
            <person name="Abouelleil A."/>
            <person name="Alvarado L."/>
            <person name="Arachchi H.M."/>
            <person name="Berlin A."/>
            <person name="Brown A."/>
            <person name="Chapman S.B."/>
            <person name="Chen Z."/>
            <person name="Dunbar C."/>
            <person name="Freedman E."/>
            <person name="Gearin G."/>
            <person name="Gellesch M."/>
            <person name="Goldberg J."/>
            <person name="Griggs A."/>
            <person name="Gujja S."/>
            <person name="Heiman D."/>
            <person name="Howarth C."/>
            <person name="Larson L."/>
            <person name="Lui A."/>
            <person name="MacDonald P.J.P."/>
            <person name="Montmayeur A."/>
            <person name="Murphy C."/>
            <person name="Neiman D."/>
            <person name="Pearson M."/>
            <person name="Priest M."/>
            <person name="Roberts A."/>
            <person name="Saif S."/>
            <person name="Shea T."/>
            <person name="Shenoy N."/>
            <person name="Sisk P."/>
            <person name="Stolte C."/>
            <person name="Sykes S."/>
            <person name="Wortman J."/>
            <person name="Nusbaum C."/>
            <person name="Birren B."/>
        </authorList>
    </citation>
    <scope>NUCLEOTIDE SEQUENCE [LARGE SCALE GENOMIC DNA]</scope>
    <source>
        <strain evidence="1 2">ACB7</strain>
    </source>
</reference>
<evidence type="ECO:0000313" key="2">
    <source>
        <dbReference type="Proteomes" id="UP000003527"/>
    </source>
</evidence>
<keyword evidence="2" id="KW-1185">Reference proteome</keyword>
<sequence>MYDEEIREELFFFLEERYGKSRVIEEKVIGKARADCVLITENAFIGVEIKSDHDTYQRLSEQVKQYNSFFDYNILVVGTKHAHSAKDHVPPFWGIITVEEVEGKADFYPLRKEERNPYRDYAKKGSLLWKEELVSILKKFGFPLYRQKSKKVQFSYLKERLSEEELDREMSFQLLERTYPEGEALWTQKKRRRRKRKPNLLVSHVLKRKKQKR</sequence>
<dbReference type="InterPro" id="IPR047729">
    <property type="entry name" value="Sce7726-like"/>
</dbReference>
<dbReference type="EMBL" id="AFZD01000016">
    <property type="protein sequence ID" value="EHL11989.1"/>
    <property type="molecule type" value="Genomic_DNA"/>
</dbReference>
<evidence type="ECO:0008006" key="3">
    <source>
        <dbReference type="Google" id="ProtNLM"/>
    </source>
</evidence>
<evidence type="ECO:0000313" key="1">
    <source>
        <dbReference type="EMBL" id="EHL11989.1"/>
    </source>
</evidence>
<comment type="caution">
    <text evidence="1">The sequence shown here is derived from an EMBL/GenBank/DDBJ whole genome shotgun (WGS) entry which is preliminary data.</text>
</comment>
<name>G9WUH1_9FIRM</name>
<organism evidence="1 2">
    <name type="scientific">Oribacterium asaccharolyticum ACB7</name>
    <dbReference type="NCBI Taxonomy" id="796944"/>
    <lineage>
        <taxon>Bacteria</taxon>
        <taxon>Bacillati</taxon>
        <taxon>Bacillota</taxon>
        <taxon>Clostridia</taxon>
        <taxon>Lachnospirales</taxon>
        <taxon>Lachnospiraceae</taxon>
        <taxon>Oribacterium</taxon>
    </lineage>
</organism>
<dbReference type="AlphaFoldDB" id="G9WUH1"/>
<protein>
    <recommendedName>
        <fullName evidence="3">Sce7726 family protein</fullName>
    </recommendedName>
</protein>
<dbReference type="Proteomes" id="UP000003527">
    <property type="component" value="Unassembled WGS sequence"/>
</dbReference>